<gene>
    <name evidence="1" type="ORF">AG1IA_10440</name>
</gene>
<sequence>MVLVSMNYRATRVPMGLSTTGTLVKPSSSLVYTLNLYYVLKYNDIISLNTLVRLQHSAFAVIICEGWARCRYVNQ</sequence>
<comment type="caution">
    <text evidence="1">The sequence shown here is derived from an EMBL/GenBank/DDBJ whole genome shotgun (WGS) entry which is preliminary data.</text>
</comment>
<organism evidence="1 2">
    <name type="scientific">Thanatephorus cucumeris (strain AG1-IA)</name>
    <name type="common">Rice sheath blight fungus</name>
    <name type="synonym">Rhizoctonia solani</name>
    <dbReference type="NCBI Taxonomy" id="983506"/>
    <lineage>
        <taxon>Eukaryota</taxon>
        <taxon>Fungi</taxon>
        <taxon>Dikarya</taxon>
        <taxon>Basidiomycota</taxon>
        <taxon>Agaricomycotina</taxon>
        <taxon>Agaricomycetes</taxon>
        <taxon>Cantharellales</taxon>
        <taxon>Ceratobasidiaceae</taxon>
        <taxon>Rhizoctonia</taxon>
        <taxon>Rhizoctonia solani AG-1</taxon>
    </lineage>
</organism>
<accession>L8WC39</accession>
<proteinExistence type="predicted"/>
<reference evidence="1 2" key="1">
    <citation type="journal article" date="2013" name="Nat. Commun.">
        <title>The evolution and pathogenic mechanisms of the rice sheath blight pathogen.</title>
        <authorList>
            <person name="Zheng A."/>
            <person name="Lin R."/>
            <person name="Xu L."/>
            <person name="Qin P."/>
            <person name="Tang C."/>
            <person name="Ai P."/>
            <person name="Zhang D."/>
            <person name="Liu Y."/>
            <person name="Sun Z."/>
            <person name="Feng H."/>
            <person name="Wang Y."/>
            <person name="Chen Y."/>
            <person name="Liang X."/>
            <person name="Fu R."/>
            <person name="Li Q."/>
            <person name="Zhang J."/>
            <person name="Yu X."/>
            <person name="Xie Z."/>
            <person name="Ding L."/>
            <person name="Guan P."/>
            <person name="Tang J."/>
            <person name="Liang Y."/>
            <person name="Wang S."/>
            <person name="Deng Q."/>
            <person name="Li S."/>
            <person name="Zhu J."/>
            <person name="Wang L."/>
            <person name="Liu H."/>
            <person name="Li P."/>
        </authorList>
    </citation>
    <scope>NUCLEOTIDE SEQUENCE [LARGE SCALE GENOMIC DNA]</scope>
    <source>
        <strain evidence="2">AG-1 IA</strain>
    </source>
</reference>
<dbReference type="EMBL" id="AFRT01006269">
    <property type="protein sequence ID" value="ELU35530.1"/>
    <property type="molecule type" value="Genomic_DNA"/>
</dbReference>
<dbReference type="AlphaFoldDB" id="L8WC39"/>
<name>L8WC39_THACA</name>
<dbReference type="HOGENOM" id="CLU_2672813_0_0_1"/>
<evidence type="ECO:0000313" key="1">
    <source>
        <dbReference type="EMBL" id="ELU35530.1"/>
    </source>
</evidence>
<keyword evidence="2" id="KW-1185">Reference proteome</keyword>
<evidence type="ECO:0000313" key="2">
    <source>
        <dbReference type="Proteomes" id="UP000011668"/>
    </source>
</evidence>
<dbReference type="Proteomes" id="UP000011668">
    <property type="component" value="Unassembled WGS sequence"/>
</dbReference>
<protein>
    <submittedName>
        <fullName evidence="1">Uncharacterized protein</fullName>
    </submittedName>
</protein>